<proteinExistence type="predicted"/>
<organism evidence="2 3">
    <name type="scientific">Crenichthys baileyi</name>
    <name type="common">White River springfish</name>
    <dbReference type="NCBI Taxonomy" id="28760"/>
    <lineage>
        <taxon>Eukaryota</taxon>
        <taxon>Metazoa</taxon>
        <taxon>Chordata</taxon>
        <taxon>Craniata</taxon>
        <taxon>Vertebrata</taxon>
        <taxon>Euteleostomi</taxon>
        <taxon>Actinopterygii</taxon>
        <taxon>Neopterygii</taxon>
        <taxon>Teleostei</taxon>
        <taxon>Neoteleostei</taxon>
        <taxon>Acanthomorphata</taxon>
        <taxon>Ovalentaria</taxon>
        <taxon>Atherinomorphae</taxon>
        <taxon>Cyprinodontiformes</taxon>
        <taxon>Goodeidae</taxon>
        <taxon>Crenichthys</taxon>
    </lineage>
</organism>
<comment type="caution">
    <text evidence="2">The sequence shown here is derived from an EMBL/GenBank/DDBJ whole genome shotgun (WGS) entry which is preliminary data.</text>
</comment>
<dbReference type="EMBL" id="JAHHUM010002630">
    <property type="protein sequence ID" value="KAK5602090.1"/>
    <property type="molecule type" value="Genomic_DNA"/>
</dbReference>
<evidence type="ECO:0000256" key="1">
    <source>
        <dbReference type="SAM" id="MobiDB-lite"/>
    </source>
</evidence>
<reference evidence="2 3" key="1">
    <citation type="submission" date="2021-06" db="EMBL/GenBank/DDBJ databases">
        <authorList>
            <person name="Palmer J.M."/>
        </authorList>
    </citation>
    <scope>NUCLEOTIDE SEQUENCE [LARGE SCALE GENOMIC DNA]</scope>
    <source>
        <strain evidence="2 3">MEX-2019</strain>
        <tissue evidence="2">Muscle</tissue>
    </source>
</reference>
<protein>
    <submittedName>
        <fullName evidence="2">Uncharacterized protein</fullName>
    </submittedName>
</protein>
<evidence type="ECO:0000313" key="2">
    <source>
        <dbReference type="EMBL" id="KAK5602090.1"/>
    </source>
</evidence>
<evidence type="ECO:0000313" key="3">
    <source>
        <dbReference type="Proteomes" id="UP001311232"/>
    </source>
</evidence>
<accession>A0AAV9R1E0</accession>
<dbReference type="AlphaFoldDB" id="A0AAV9R1E0"/>
<name>A0AAV9R1E0_9TELE</name>
<feature type="region of interest" description="Disordered" evidence="1">
    <location>
        <begin position="31"/>
        <end position="116"/>
    </location>
</feature>
<feature type="region of interest" description="Disordered" evidence="1">
    <location>
        <begin position="192"/>
        <end position="291"/>
    </location>
</feature>
<feature type="compositionally biased region" description="Polar residues" evidence="1">
    <location>
        <begin position="207"/>
        <end position="217"/>
    </location>
</feature>
<gene>
    <name evidence="2" type="ORF">CRENBAI_016727</name>
</gene>
<sequence>MTCLVGGLPPRPAPEHLLVFLWGVLTELVPDAQHDTQPDAPHDTPQADSKSETPQRDYKPDTPQPDSRPFSPQPGMKPDSKPDSKPPRFRLVAPAPAHATEGPSDASTPAHATVGPGDIAAQLTPCLLTAAAVEQSTAGLQPAAGFPEGPGGGLPPLPRHVPEGPVGGLPPRPGPEHLLVFLGGVLTELVPDAQHNTQPDAPHDTPQADSKSDTPQPGMTPDSPQPGIKPDSKPDSKPPRFRLVAPALAHATEGLGDTSAPAHATEGPSDASAPAHATEGSGRRLSSCSRH</sequence>
<keyword evidence="3" id="KW-1185">Reference proteome</keyword>
<feature type="compositionally biased region" description="Basic and acidic residues" evidence="1">
    <location>
        <begin position="49"/>
        <end position="60"/>
    </location>
</feature>
<feature type="compositionally biased region" description="Basic and acidic residues" evidence="1">
    <location>
        <begin position="32"/>
        <end position="42"/>
    </location>
</feature>
<feature type="region of interest" description="Disordered" evidence="1">
    <location>
        <begin position="141"/>
        <end position="175"/>
    </location>
</feature>
<dbReference type="Proteomes" id="UP001311232">
    <property type="component" value="Unassembled WGS sequence"/>
</dbReference>